<accession>A0A7U1HRJ5</accession>
<reference evidence="1" key="1">
    <citation type="journal article" date="2021" name="Sci. Rep.">
        <title>Antibiotic resistance plasmid composition and architecture in Escherichia coli isolates from meat.</title>
        <authorList>
            <person name="Darphorn T.S."/>
            <person name="Bel K."/>
            <person name="Koenders-van Sint Anneland B.B."/>
            <person name="Brul S."/>
            <person name="Ter Kuile B.H."/>
        </authorList>
    </citation>
    <scope>NUCLEOTIDE SEQUENCE</scope>
    <source>
        <strain evidence="1">ESBL3215</strain>
    </source>
</reference>
<proteinExistence type="predicted"/>
<organism evidence="1">
    <name type="scientific">Escherichia coli</name>
    <dbReference type="NCBI Taxonomy" id="562"/>
    <lineage>
        <taxon>Bacteria</taxon>
        <taxon>Pseudomonadati</taxon>
        <taxon>Pseudomonadota</taxon>
        <taxon>Gammaproteobacteria</taxon>
        <taxon>Enterobacterales</taxon>
        <taxon>Enterobacteriaceae</taxon>
        <taxon>Escherichia</taxon>
    </lineage>
</organism>
<name>A0A7U1HRJ5_ECOLX</name>
<dbReference type="EMBL" id="MW390533">
    <property type="protein sequence ID" value="QQZ47376.1"/>
    <property type="molecule type" value="Genomic_DNA"/>
</dbReference>
<protein>
    <submittedName>
        <fullName evidence="1">Uncharacterized protein</fullName>
    </submittedName>
</protein>
<sequence length="35" mass="4079">MNAFDDRLSTAGVLFIFFLKRIQDILYKINAIHGH</sequence>
<keyword evidence="1" id="KW-0614">Plasmid</keyword>
<geneLocation type="plasmid" evidence="1">
    <name>pESBL3215-IncF</name>
</geneLocation>
<dbReference type="AlphaFoldDB" id="A0A7U1HRJ5"/>
<evidence type="ECO:0000313" key="1">
    <source>
        <dbReference type="EMBL" id="QQZ47376.1"/>
    </source>
</evidence>